<dbReference type="RefSeq" id="WP_146072200.1">
    <property type="nucleotide sequence ID" value="NZ_FNVA01000006.1"/>
</dbReference>
<name>A0A1H6B6Z5_9BACT</name>
<dbReference type="OrthoDB" id="9180489at2"/>
<keyword evidence="2" id="KW-1185">Reference proteome</keyword>
<accession>A0A1H6B6Z5</accession>
<dbReference type="Proteomes" id="UP000236728">
    <property type="component" value="Unassembled WGS sequence"/>
</dbReference>
<protein>
    <submittedName>
        <fullName evidence="1">Uncharacterized protein</fullName>
    </submittedName>
</protein>
<gene>
    <name evidence="1" type="ORF">SAMN05421819_3567</name>
</gene>
<sequence>MSRKTGSMVAAINDGIAAAVNQSSKPRFRGVVVKLGGQKYILPSLSWEQFEEHYDALVAPVTGEGAAVVREQLRTYGPIIGDALRRNYPGVTDEQLRGYIDLSNIADLIMAVQGVSGMETVEPGEE</sequence>
<evidence type="ECO:0000313" key="2">
    <source>
        <dbReference type="Proteomes" id="UP000236728"/>
    </source>
</evidence>
<organism evidence="1 2">
    <name type="scientific">Bryocella elongata</name>
    <dbReference type="NCBI Taxonomy" id="863522"/>
    <lineage>
        <taxon>Bacteria</taxon>
        <taxon>Pseudomonadati</taxon>
        <taxon>Acidobacteriota</taxon>
        <taxon>Terriglobia</taxon>
        <taxon>Terriglobales</taxon>
        <taxon>Acidobacteriaceae</taxon>
        <taxon>Bryocella</taxon>
    </lineage>
</organism>
<dbReference type="EMBL" id="FNVA01000006">
    <property type="protein sequence ID" value="SEG56390.1"/>
    <property type="molecule type" value="Genomic_DNA"/>
</dbReference>
<dbReference type="AlphaFoldDB" id="A0A1H6B6Z5"/>
<reference evidence="1 2" key="1">
    <citation type="submission" date="2016-10" db="EMBL/GenBank/DDBJ databases">
        <authorList>
            <person name="de Groot N.N."/>
        </authorList>
    </citation>
    <scope>NUCLEOTIDE SEQUENCE [LARGE SCALE GENOMIC DNA]</scope>
    <source>
        <strain evidence="1 2">DSM 22489</strain>
    </source>
</reference>
<evidence type="ECO:0000313" key="1">
    <source>
        <dbReference type="EMBL" id="SEG56390.1"/>
    </source>
</evidence>
<proteinExistence type="predicted"/>